<feature type="binding site" description="covalent" evidence="9">
    <location>
        <position position="191"/>
    </location>
    <ligand>
        <name>heme c</name>
        <dbReference type="ChEBI" id="CHEBI:61717"/>
    </ligand>
</feature>
<evidence type="ECO:0000256" key="7">
    <source>
        <dbReference type="ARBA" id="ARBA00023004"/>
    </source>
</evidence>
<evidence type="ECO:0000256" key="9">
    <source>
        <dbReference type="PIRSR" id="PIRSR602326-1"/>
    </source>
</evidence>
<feature type="binding site" description="covalent" evidence="9">
    <location>
        <position position="74"/>
    </location>
    <ligand>
        <name>heme c</name>
        <dbReference type="ChEBI" id="CHEBI:61717"/>
    </ligand>
</feature>
<keyword evidence="7 9" id="KW-0408">Iron</keyword>
<dbReference type="GO" id="GO:0016020">
    <property type="term" value="C:membrane"/>
    <property type="evidence" value="ECO:0007669"/>
    <property type="project" value="UniProtKB-SubCell"/>
</dbReference>
<evidence type="ECO:0000313" key="13">
    <source>
        <dbReference type="Proteomes" id="UP000317730"/>
    </source>
</evidence>
<keyword evidence="6 10" id="KW-1133">Transmembrane helix</keyword>
<dbReference type="GO" id="GO:0046872">
    <property type="term" value="F:metal ion binding"/>
    <property type="evidence" value="ECO:0007669"/>
    <property type="project" value="UniProtKB-KW"/>
</dbReference>
<keyword evidence="5 9" id="KW-0479">Metal-binding</keyword>
<keyword evidence="3 9" id="KW-0349">Heme</keyword>
<dbReference type="SUPFAM" id="SSF46626">
    <property type="entry name" value="Cytochrome c"/>
    <property type="match status" value="1"/>
</dbReference>
<dbReference type="Gene3D" id="1.10.760.10">
    <property type="entry name" value="Cytochrome c-like domain"/>
    <property type="match status" value="1"/>
</dbReference>
<keyword evidence="8 10" id="KW-0472">Membrane</keyword>
<accession>A0A4Y3TRX3</accession>
<comment type="cofactor">
    <cofactor evidence="9">
        <name>heme c</name>
        <dbReference type="ChEBI" id="CHEBI:61717"/>
    </cofactor>
    <text evidence="9">Binds 1 heme c group covalently per subunit.</text>
</comment>
<comment type="caution">
    <text evidence="12">The sequence shown here is derived from an EMBL/GenBank/DDBJ whole genome shotgun (WGS) entry which is preliminary data.</text>
</comment>
<organism evidence="12 13">
    <name type="scientific">Acetobacter peroxydans</name>
    <dbReference type="NCBI Taxonomy" id="104098"/>
    <lineage>
        <taxon>Bacteria</taxon>
        <taxon>Pseudomonadati</taxon>
        <taxon>Pseudomonadota</taxon>
        <taxon>Alphaproteobacteria</taxon>
        <taxon>Acetobacterales</taxon>
        <taxon>Acetobacteraceae</taxon>
        <taxon>Acetobacter</taxon>
    </lineage>
</organism>
<sequence length="263" mass="28181">MIRLMGMRAFSSLPRWSGRVLAGLWLLAAPGSAVADGRPGAFPAWSFSGPLGHFDLASVQRGYGVYAAVCSACHGLEQVHYSDLAGMGLKAEDIQALSAARQTMDGLDAEGHVQRRPARPDDRILSPYVSPAAARAANRGVAPPDLSRVVMVRPGGASRIYGLLTGYAPDAHWQEGRGFRNPYGISGFTAMPPPLHEGGAQYADGTAATVAQQARDVTTFLAWVSAPHQDERRRLGVGAALYLCFLAGLFMILTRRIWSYVSK</sequence>
<dbReference type="PRINTS" id="PR00603">
    <property type="entry name" value="CYTOCHROMEC1"/>
</dbReference>
<dbReference type="Pfam" id="PF02167">
    <property type="entry name" value="Cytochrom_C1"/>
    <property type="match status" value="1"/>
</dbReference>
<evidence type="ECO:0000256" key="2">
    <source>
        <dbReference type="ARBA" id="ARBA00016165"/>
    </source>
</evidence>
<evidence type="ECO:0000256" key="8">
    <source>
        <dbReference type="ARBA" id="ARBA00023136"/>
    </source>
</evidence>
<dbReference type="RefSeq" id="WP_141374214.1">
    <property type="nucleotide sequence ID" value="NZ_BAPL01000016.1"/>
</dbReference>
<protein>
    <recommendedName>
        <fullName evidence="2">Cytochrome c1</fullName>
    </recommendedName>
</protein>
<evidence type="ECO:0000256" key="1">
    <source>
        <dbReference type="ARBA" id="ARBA00004370"/>
    </source>
</evidence>
<evidence type="ECO:0000256" key="3">
    <source>
        <dbReference type="ARBA" id="ARBA00022617"/>
    </source>
</evidence>
<gene>
    <name evidence="12" type="ORF">APE01nite_00360</name>
</gene>
<feature type="binding site" description="covalent" evidence="9">
    <location>
        <position position="70"/>
    </location>
    <ligand>
        <name>heme c</name>
        <dbReference type="ChEBI" id="CHEBI:61717"/>
    </ligand>
</feature>
<evidence type="ECO:0000313" key="12">
    <source>
        <dbReference type="EMBL" id="GEB84239.1"/>
    </source>
</evidence>
<evidence type="ECO:0000256" key="5">
    <source>
        <dbReference type="ARBA" id="ARBA00022723"/>
    </source>
</evidence>
<dbReference type="Proteomes" id="UP000317730">
    <property type="component" value="Unassembled WGS sequence"/>
</dbReference>
<dbReference type="InterPro" id="IPR009056">
    <property type="entry name" value="Cyt_c-like_dom"/>
</dbReference>
<keyword evidence="4 10" id="KW-0812">Transmembrane</keyword>
<dbReference type="PROSITE" id="PS51007">
    <property type="entry name" value="CYTC"/>
    <property type="match status" value="1"/>
</dbReference>
<dbReference type="InterPro" id="IPR002326">
    <property type="entry name" value="Cyt_c1"/>
</dbReference>
<evidence type="ECO:0000256" key="4">
    <source>
        <dbReference type="ARBA" id="ARBA00022692"/>
    </source>
</evidence>
<proteinExistence type="predicted"/>
<keyword evidence="13" id="KW-1185">Reference proteome</keyword>
<comment type="subcellular location">
    <subcellularLocation>
        <location evidence="1">Membrane</location>
    </subcellularLocation>
</comment>
<feature type="domain" description="Cytochrome c" evidence="11">
    <location>
        <begin position="57"/>
        <end position="225"/>
    </location>
</feature>
<dbReference type="PANTHER" id="PTHR10266">
    <property type="entry name" value="CYTOCHROME C1"/>
    <property type="match status" value="1"/>
</dbReference>
<dbReference type="AlphaFoldDB" id="A0A4Y3TRX3"/>
<name>A0A4Y3TRX3_9PROT</name>
<evidence type="ECO:0000256" key="10">
    <source>
        <dbReference type="SAM" id="Phobius"/>
    </source>
</evidence>
<dbReference type="EMBL" id="BJMV01000001">
    <property type="protein sequence ID" value="GEB84239.1"/>
    <property type="molecule type" value="Genomic_DNA"/>
</dbReference>
<dbReference type="GO" id="GO:0009055">
    <property type="term" value="F:electron transfer activity"/>
    <property type="evidence" value="ECO:0007669"/>
    <property type="project" value="InterPro"/>
</dbReference>
<feature type="binding site" description="covalent" evidence="9">
    <location>
        <position position="73"/>
    </location>
    <ligand>
        <name>heme c</name>
        <dbReference type="ChEBI" id="CHEBI:61717"/>
    </ligand>
</feature>
<feature type="transmembrane region" description="Helical" evidence="10">
    <location>
        <begin position="235"/>
        <end position="253"/>
    </location>
</feature>
<evidence type="ECO:0000259" key="11">
    <source>
        <dbReference type="PROSITE" id="PS51007"/>
    </source>
</evidence>
<evidence type="ECO:0000256" key="6">
    <source>
        <dbReference type="ARBA" id="ARBA00022989"/>
    </source>
</evidence>
<dbReference type="OrthoDB" id="9808471at2"/>
<reference evidence="12 13" key="1">
    <citation type="submission" date="2019-06" db="EMBL/GenBank/DDBJ databases">
        <title>Whole genome shotgun sequence of Acetobacter peroxydans NBRC 13755.</title>
        <authorList>
            <person name="Hosoyama A."/>
            <person name="Uohara A."/>
            <person name="Ohji S."/>
            <person name="Ichikawa N."/>
        </authorList>
    </citation>
    <scope>NUCLEOTIDE SEQUENCE [LARGE SCALE GENOMIC DNA]</scope>
    <source>
        <strain evidence="12 13">NBRC 13755</strain>
    </source>
</reference>
<dbReference type="GO" id="GO:0020037">
    <property type="term" value="F:heme binding"/>
    <property type="evidence" value="ECO:0007669"/>
    <property type="project" value="InterPro"/>
</dbReference>
<dbReference type="PANTHER" id="PTHR10266:SF3">
    <property type="entry name" value="CYTOCHROME C1, HEME PROTEIN, MITOCHONDRIAL"/>
    <property type="match status" value="1"/>
</dbReference>
<dbReference type="InterPro" id="IPR036909">
    <property type="entry name" value="Cyt_c-like_dom_sf"/>
</dbReference>